<proteinExistence type="predicted"/>
<dbReference type="Proteomes" id="UP000053144">
    <property type="component" value="Chromosome 3"/>
</dbReference>
<gene>
    <name evidence="1" type="ORF">LR48_Vigan03g139000</name>
</gene>
<reference evidence="2" key="1">
    <citation type="journal article" date="2015" name="Proc. Natl. Acad. Sci. U.S.A.">
        <title>Genome sequencing of adzuki bean (Vigna angularis) provides insight into high starch and low fat accumulation and domestication.</title>
        <authorList>
            <person name="Yang K."/>
            <person name="Tian Z."/>
            <person name="Chen C."/>
            <person name="Luo L."/>
            <person name="Zhao B."/>
            <person name="Wang Z."/>
            <person name="Yu L."/>
            <person name="Li Y."/>
            <person name="Sun Y."/>
            <person name="Li W."/>
            <person name="Chen Y."/>
            <person name="Li Y."/>
            <person name="Zhang Y."/>
            <person name="Ai D."/>
            <person name="Zhao J."/>
            <person name="Shang C."/>
            <person name="Ma Y."/>
            <person name="Wu B."/>
            <person name="Wang M."/>
            <person name="Gao L."/>
            <person name="Sun D."/>
            <person name="Zhang P."/>
            <person name="Guo F."/>
            <person name="Wang W."/>
            <person name="Li Y."/>
            <person name="Wang J."/>
            <person name="Varshney R.K."/>
            <person name="Wang J."/>
            <person name="Ling H.Q."/>
            <person name="Wan P."/>
        </authorList>
    </citation>
    <scope>NUCLEOTIDE SEQUENCE</scope>
    <source>
        <strain evidence="2">cv. Jingnong 6</strain>
    </source>
</reference>
<dbReference type="EMBL" id="CM003373">
    <property type="protein sequence ID" value="KOM38008.1"/>
    <property type="molecule type" value="Genomic_DNA"/>
</dbReference>
<dbReference type="AlphaFoldDB" id="A0A0L9U5A6"/>
<name>A0A0L9U5A6_PHAAN</name>
<sequence length="248" mass="28545">MELVHGWKKIMKEEGRSEECIVCMCYVEERNEWKECVECLRRLRFECHPFLVRGDYRGLDVSPNDFGSCEYSARWVRLTEVFTRSSLRSREIGLRLLWKTARIALFCETVAVALKRNMIHGQLKITKAAATSSSVAGPATHRREKMEVFNAEQPVRIKKTSLKASCEDALEISTKAAKPDSLEEHEGLRPGIPVRFNKNLWVVKELSADGLIEIESPISRRTKKVNRKLLKMNWYGEGKDDTKIKDVT</sequence>
<protein>
    <submittedName>
        <fullName evidence="1">Uncharacterized protein</fullName>
    </submittedName>
</protein>
<dbReference type="Gramene" id="KOM38008">
    <property type="protein sequence ID" value="KOM38008"/>
    <property type="gene ID" value="LR48_Vigan03g139000"/>
</dbReference>
<evidence type="ECO:0000313" key="2">
    <source>
        <dbReference type="Proteomes" id="UP000053144"/>
    </source>
</evidence>
<accession>A0A0L9U5A6</accession>
<evidence type="ECO:0000313" key="1">
    <source>
        <dbReference type="EMBL" id="KOM38008.1"/>
    </source>
</evidence>
<organism evidence="1 2">
    <name type="scientific">Phaseolus angularis</name>
    <name type="common">Azuki bean</name>
    <name type="synonym">Vigna angularis</name>
    <dbReference type="NCBI Taxonomy" id="3914"/>
    <lineage>
        <taxon>Eukaryota</taxon>
        <taxon>Viridiplantae</taxon>
        <taxon>Streptophyta</taxon>
        <taxon>Embryophyta</taxon>
        <taxon>Tracheophyta</taxon>
        <taxon>Spermatophyta</taxon>
        <taxon>Magnoliopsida</taxon>
        <taxon>eudicotyledons</taxon>
        <taxon>Gunneridae</taxon>
        <taxon>Pentapetalae</taxon>
        <taxon>rosids</taxon>
        <taxon>fabids</taxon>
        <taxon>Fabales</taxon>
        <taxon>Fabaceae</taxon>
        <taxon>Papilionoideae</taxon>
        <taxon>50 kb inversion clade</taxon>
        <taxon>NPAAA clade</taxon>
        <taxon>indigoferoid/millettioid clade</taxon>
        <taxon>Phaseoleae</taxon>
        <taxon>Vigna</taxon>
    </lineage>
</organism>